<dbReference type="InterPro" id="IPR050699">
    <property type="entry name" value="RNA-DNA_Helicase"/>
</dbReference>
<reference evidence="7 8" key="1">
    <citation type="submission" date="2017-10" db="EMBL/GenBank/DDBJ databases">
        <title>Bacillus sp. nov., a halophilic bacterium isolated from a Yangshapao Lake.</title>
        <authorList>
            <person name="Wang H."/>
        </authorList>
    </citation>
    <scope>NUCLEOTIDE SEQUENCE [LARGE SCALE GENOMIC DNA]</scope>
    <source>
        <strain evidence="7 8">YSP-3</strain>
    </source>
</reference>
<dbReference type="SMART" id="SM00487">
    <property type="entry name" value="DEXDc"/>
    <property type="match status" value="1"/>
</dbReference>
<dbReference type="EMBL" id="PDOF01000002">
    <property type="protein sequence ID" value="PYZ96629.1"/>
    <property type="molecule type" value="Genomic_DNA"/>
</dbReference>
<dbReference type="GO" id="GO:0003676">
    <property type="term" value="F:nucleic acid binding"/>
    <property type="evidence" value="ECO:0007669"/>
    <property type="project" value="InterPro"/>
</dbReference>
<dbReference type="Gene3D" id="3.40.50.300">
    <property type="entry name" value="P-loop containing nucleotide triphosphate hydrolases"/>
    <property type="match status" value="2"/>
</dbReference>
<evidence type="ECO:0000256" key="1">
    <source>
        <dbReference type="ARBA" id="ARBA00022741"/>
    </source>
</evidence>
<dbReference type="Pfam" id="PF00270">
    <property type="entry name" value="DEAD"/>
    <property type="match status" value="1"/>
</dbReference>
<protein>
    <submittedName>
        <fullName evidence="7">Helicase-like protein</fullName>
    </submittedName>
</protein>
<keyword evidence="8" id="KW-1185">Reference proteome</keyword>
<dbReference type="GO" id="GO:0004386">
    <property type="term" value="F:helicase activity"/>
    <property type="evidence" value="ECO:0007669"/>
    <property type="project" value="UniProtKB-KW"/>
</dbReference>
<sequence>MTFQNVEHLISKESLDLDEMFYIFKWANQNVGVENSKVRDVILRIMDKKNSIPEETYPIIESLLEKVGFFPYINTHNIESSLKSLLHYEFYRSENITDIVMHSQQAAIYDKLERGKSVVLSAPTSFGKSLLIEEIVASKKYQNIVILLPTLALIDETRSKMSKYRDYYKLIFTTRQVPDSHNLFILTPERLMDYENLPSIDFFVIDEFYKVNDDAGNNDRANVLNLAFYMLLKQTKQFYLLGPNITSIPSQFEDEYNCEFIQSNFNTVTSNQYFIERISGEESLQLLSLVQKLKEPTLIYCKSPAEAEKIVKYVVNKLKEYSEESSVHDEVIDWLDKNIHPDWYLSKALKYKVGFHHGSMPRFLGRYIVNQFNAGNIDLLFCTSTLIEGINTTAKNVVIFHNKKGNSNLEYFDYKNIIGRAGRMKKHYVGDIYSFYSPPTEQDKEVDFPWYTQNDVSDEILIQLSDSDLKTTSIKQIEEYTSQKVLPLDVIQQNSNISVSGQINLAKEIESNVTYYQSHLSWTGIPKYKSLEVTCCLMWDHIVKPSHYIFTGRQLTFFINKYKQVNSHIPTFIDTLMKRNAIDADKAVQQMSSIVKNWFEYKFPKYLMALDRIQKSVFEKHGIVPGDYKYFSSSIESAFCHPSLAALQEFGLPISVLKKLEKILPSLAKDQEVDLDTLINEIIEEDISSVLEPFEITLVKETLQK</sequence>
<dbReference type="PROSITE" id="PS51192">
    <property type="entry name" value="HELICASE_ATP_BIND_1"/>
    <property type="match status" value="1"/>
</dbReference>
<evidence type="ECO:0000259" key="6">
    <source>
        <dbReference type="PROSITE" id="PS51194"/>
    </source>
</evidence>
<dbReference type="InterPro" id="IPR027417">
    <property type="entry name" value="P-loop_NTPase"/>
</dbReference>
<dbReference type="SUPFAM" id="SSF52540">
    <property type="entry name" value="P-loop containing nucleoside triphosphate hydrolases"/>
    <property type="match status" value="2"/>
</dbReference>
<gene>
    <name evidence="7" type="ORF">CR205_13070</name>
</gene>
<evidence type="ECO:0000256" key="2">
    <source>
        <dbReference type="ARBA" id="ARBA00022801"/>
    </source>
</evidence>
<dbReference type="PANTHER" id="PTHR12131">
    <property type="entry name" value="ATP-DEPENDENT RNA AND DNA HELICASE"/>
    <property type="match status" value="1"/>
</dbReference>
<evidence type="ECO:0000313" key="7">
    <source>
        <dbReference type="EMBL" id="PYZ96629.1"/>
    </source>
</evidence>
<dbReference type="GO" id="GO:0016787">
    <property type="term" value="F:hydrolase activity"/>
    <property type="evidence" value="ECO:0007669"/>
    <property type="project" value="UniProtKB-KW"/>
</dbReference>
<dbReference type="OrthoDB" id="9815222at2"/>
<organism evidence="7 8">
    <name type="scientific">Alteribacter lacisalsi</name>
    <dbReference type="NCBI Taxonomy" id="2045244"/>
    <lineage>
        <taxon>Bacteria</taxon>
        <taxon>Bacillati</taxon>
        <taxon>Bacillota</taxon>
        <taxon>Bacilli</taxon>
        <taxon>Bacillales</taxon>
        <taxon>Bacillaceae</taxon>
        <taxon>Alteribacter</taxon>
    </lineage>
</organism>
<evidence type="ECO:0000313" key="8">
    <source>
        <dbReference type="Proteomes" id="UP000248066"/>
    </source>
</evidence>
<dbReference type="PROSITE" id="PS51194">
    <property type="entry name" value="HELICASE_CTER"/>
    <property type="match status" value="1"/>
</dbReference>
<dbReference type="GO" id="GO:0005524">
    <property type="term" value="F:ATP binding"/>
    <property type="evidence" value="ECO:0007669"/>
    <property type="project" value="UniProtKB-KW"/>
</dbReference>
<dbReference type="Pfam" id="PF00271">
    <property type="entry name" value="Helicase_C"/>
    <property type="match status" value="1"/>
</dbReference>
<dbReference type="Proteomes" id="UP000248066">
    <property type="component" value="Unassembled WGS sequence"/>
</dbReference>
<keyword evidence="2" id="KW-0378">Hydrolase</keyword>
<dbReference type="InterPro" id="IPR014001">
    <property type="entry name" value="Helicase_ATP-bd"/>
</dbReference>
<dbReference type="InterPro" id="IPR011545">
    <property type="entry name" value="DEAD/DEAH_box_helicase_dom"/>
</dbReference>
<evidence type="ECO:0000259" key="5">
    <source>
        <dbReference type="PROSITE" id="PS51192"/>
    </source>
</evidence>
<dbReference type="InterPro" id="IPR001650">
    <property type="entry name" value="Helicase_C-like"/>
</dbReference>
<dbReference type="RefSeq" id="WP_110520521.1">
    <property type="nucleotide sequence ID" value="NZ_PDOF01000002.1"/>
</dbReference>
<dbReference type="SMART" id="SM00490">
    <property type="entry name" value="HELICc"/>
    <property type="match status" value="1"/>
</dbReference>
<comment type="caution">
    <text evidence="7">The sequence shown here is derived from an EMBL/GenBank/DDBJ whole genome shotgun (WGS) entry which is preliminary data.</text>
</comment>
<proteinExistence type="predicted"/>
<keyword evidence="1" id="KW-0547">Nucleotide-binding</keyword>
<feature type="domain" description="Helicase ATP-binding" evidence="5">
    <location>
        <begin position="109"/>
        <end position="265"/>
    </location>
</feature>
<evidence type="ECO:0000256" key="3">
    <source>
        <dbReference type="ARBA" id="ARBA00022806"/>
    </source>
</evidence>
<dbReference type="PANTHER" id="PTHR12131:SF1">
    <property type="entry name" value="ATP-DEPENDENT RNA HELICASE SUPV3L1, MITOCHONDRIAL-RELATED"/>
    <property type="match status" value="1"/>
</dbReference>
<keyword evidence="4" id="KW-0067">ATP-binding</keyword>
<feature type="domain" description="Helicase C-terminal" evidence="6">
    <location>
        <begin position="285"/>
        <end position="486"/>
    </location>
</feature>
<keyword evidence="3 7" id="KW-0347">Helicase</keyword>
<dbReference type="AlphaFoldDB" id="A0A2W0HIK1"/>
<accession>A0A2W0HIK1</accession>
<evidence type="ECO:0000256" key="4">
    <source>
        <dbReference type="ARBA" id="ARBA00022840"/>
    </source>
</evidence>
<name>A0A2W0HIK1_9BACI</name>